<name>A0A8S5USS6_9CAUD</name>
<sequence>MKTKQLDITREEANTALNGLVKQFLHNVHYHLFYLEQQEDKEKFTYRTMEIAKMLYFYMDEIAEFLHLQNYVVDLGDSDIIRIELGSKKPTVERMQEILDLFEV</sequence>
<evidence type="ECO:0000313" key="1">
    <source>
        <dbReference type="EMBL" id="DAF97535.1"/>
    </source>
</evidence>
<organism evidence="1">
    <name type="scientific">Myoviridae sp. ctijX18</name>
    <dbReference type="NCBI Taxonomy" id="2825154"/>
    <lineage>
        <taxon>Viruses</taxon>
        <taxon>Duplodnaviria</taxon>
        <taxon>Heunggongvirae</taxon>
        <taxon>Uroviricota</taxon>
        <taxon>Caudoviricetes</taxon>
    </lineage>
</organism>
<reference evidence="1" key="1">
    <citation type="journal article" date="2021" name="Proc. Natl. Acad. Sci. U.S.A.">
        <title>A Catalog of Tens of Thousands of Viruses from Human Metagenomes Reveals Hidden Associations with Chronic Diseases.</title>
        <authorList>
            <person name="Tisza M.J."/>
            <person name="Buck C.B."/>
        </authorList>
    </citation>
    <scope>NUCLEOTIDE SEQUENCE</scope>
    <source>
        <strain evidence="1">CtijX18</strain>
    </source>
</reference>
<protein>
    <submittedName>
        <fullName evidence="1">Antirepressor</fullName>
    </submittedName>
</protein>
<proteinExistence type="predicted"/>
<accession>A0A8S5USS6</accession>
<dbReference type="EMBL" id="BK016133">
    <property type="protein sequence ID" value="DAF97535.1"/>
    <property type="molecule type" value="Genomic_DNA"/>
</dbReference>